<keyword evidence="7" id="KW-1185">Reference proteome</keyword>
<dbReference type="InterPro" id="IPR002902">
    <property type="entry name" value="GNK2"/>
</dbReference>
<evidence type="ECO:0000256" key="4">
    <source>
        <dbReference type="ARBA" id="ARBA00022737"/>
    </source>
</evidence>
<reference evidence="8" key="2">
    <citation type="submission" date="2025-08" db="UniProtKB">
        <authorList>
            <consortium name="RefSeq"/>
        </authorList>
    </citation>
    <scope>IDENTIFICATION</scope>
    <source>
        <tissue evidence="8">Leaf</tissue>
    </source>
</reference>
<dbReference type="Gene3D" id="3.30.430.20">
    <property type="entry name" value="Gnk2 domain, C-X8-C-X2-C motif"/>
    <property type="match status" value="2"/>
</dbReference>
<dbReference type="PROSITE" id="PS51473">
    <property type="entry name" value="GNK2"/>
    <property type="match status" value="2"/>
</dbReference>
<keyword evidence="3" id="KW-0732">Signal</keyword>
<evidence type="ECO:0000259" key="6">
    <source>
        <dbReference type="PROSITE" id="PS51473"/>
    </source>
</evidence>
<gene>
    <name evidence="8" type="primary">LOC104746636</name>
</gene>
<protein>
    <submittedName>
        <fullName evidence="8">Cysteine-rich repeat secretory protein 18-like</fullName>
    </submittedName>
</protein>
<dbReference type="PANTHER" id="PTHR32411:SF53">
    <property type="entry name" value="CYSTEINE-RICH REPEAT SECRETORY PROTEIN 18-RELATED"/>
    <property type="match status" value="1"/>
</dbReference>
<dbReference type="PANTHER" id="PTHR32411">
    <property type="entry name" value="CYSTEINE-RICH REPEAT SECRETORY PROTEIN 38-RELATED"/>
    <property type="match status" value="1"/>
</dbReference>
<keyword evidence="2" id="KW-0964">Secreted</keyword>
<comment type="similarity">
    <text evidence="5">Belongs to the cysteine-rich repeat secretory protein family.</text>
</comment>
<comment type="subcellular location">
    <subcellularLocation>
        <location evidence="1">Secreted</location>
    </subcellularLocation>
</comment>
<organism evidence="7 8">
    <name type="scientific">Camelina sativa</name>
    <name type="common">False flax</name>
    <name type="synonym">Myagrum sativum</name>
    <dbReference type="NCBI Taxonomy" id="90675"/>
    <lineage>
        <taxon>Eukaryota</taxon>
        <taxon>Viridiplantae</taxon>
        <taxon>Streptophyta</taxon>
        <taxon>Embryophyta</taxon>
        <taxon>Tracheophyta</taxon>
        <taxon>Spermatophyta</taxon>
        <taxon>Magnoliopsida</taxon>
        <taxon>eudicotyledons</taxon>
        <taxon>Gunneridae</taxon>
        <taxon>Pentapetalae</taxon>
        <taxon>rosids</taxon>
        <taxon>malvids</taxon>
        <taxon>Brassicales</taxon>
        <taxon>Brassicaceae</taxon>
        <taxon>Camelineae</taxon>
        <taxon>Camelina</taxon>
    </lineage>
</organism>
<evidence type="ECO:0000256" key="5">
    <source>
        <dbReference type="ARBA" id="ARBA00038515"/>
    </source>
</evidence>
<dbReference type="RefSeq" id="XP_010466459.1">
    <property type="nucleotide sequence ID" value="XM_010468157.1"/>
</dbReference>
<dbReference type="CDD" id="cd23509">
    <property type="entry name" value="Gnk2-like"/>
    <property type="match status" value="2"/>
</dbReference>
<keyword evidence="4" id="KW-0677">Repeat</keyword>
<dbReference type="Proteomes" id="UP000694864">
    <property type="component" value="Chromosome 15"/>
</dbReference>
<name>A0ABM0W6P4_CAMSA</name>
<evidence type="ECO:0000313" key="8">
    <source>
        <dbReference type="RefSeq" id="XP_010466459.1"/>
    </source>
</evidence>
<sequence length="272" mass="30773">MYSSSSLSKRLFLVTILAVVATQLFLMRTVSSLNMTNAYLHHKCLVSQGKYKPGSLHDINYNKIIKSLSNDTYAFRTGYSMTALGEQSDLASVTFQCRGDSYGNKCRSCFATAQSELRKKCPRDKGAIIWYDQCFVEFSSFDTTGQINYDDGFCMTSAKNVSGDRISFEKTFLVLVGEMTQVAVTKKQKIIKNYDKPAMYAAGEKRLGKKKLYVMVQCMVDLNEKGCRECLSHMVVHYQDCYRDKQGARVFGGSCSFRFELYPFVNPKTSPN</sequence>
<feature type="domain" description="Gnk2-homologous" evidence="6">
    <location>
        <begin position="149"/>
        <end position="264"/>
    </location>
</feature>
<dbReference type="Pfam" id="PF01657">
    <property type="entry name" value="Stress-antifung"/>
    <property type="match status" value="2"/>
</dbReference>
<evidence type="ECO:0000313" key="7">
    <source>
        <dbReference type="Proteomes" id="UP000694864"/>
    </source>
</evidence>
<evidence type="ECO:0000256" key="3">
    <source>
        <dbReference type="ARBA" id="ARBA00022729"/>
    </source>
</evidence>
<dbReference type="InterPro" id="IPR038408">
    <property type="entry name" value="GNK2_sf"/>
</dbReference>
<reference evidence="7" key="1">
    <citation type="journal article" date="2014" name="Nat. Commun.">
        <title>The emerging biofuel crop Camelina sativa retains a highly undifferentiated hexaploid genome structure.</title>
        <authorList>
            <person name="Kagale S."/>
            <person name="Koh C."/>
            <person name="Nixon J."/>
            <person name="Bollina V."/>
            <person name="Clarke W.E."/>
            <person name="Tuteja R."/>
            <person name="Spillane C."/>
            <person name="Robinson S.J."/>
            <person name="Links M.G."/>
            <person name="Clarke C."/>
            <person name="Higgins E.E."/>
            <person name="Huebert T."/>
            <person name="Sharpe A.G."/>
            <person name="Parkin I.A."/>
        </authorList>
    </citation>
    <scope>NUCLEOTIDE SEQUENCE [LARGE SCALE GENOMIC DNA]</scope>
    <source>
        <strain evidence="7">cv. DH55</strain>
    </source>
</reference>
<proteinExistence type="inferred from homology"/>
<dbReference type="InterPro" id="IPR050581">
    <property type="entry name" value="CRR_secretory_protein"/>
</dbReference>
<evidence type="ECO:0000256" key="2">
    <source>
        <dbReference type="ARBA" id="ARBA00022525"/>
    </source>
</evidence>
<feature type="domain" description="Gnk2-homologous" evidence="6">
    <location>
        <begin position="39"/>
        <end position="143"/>
    </location>
</feature>
<accession>A0ABM0W6P4</accession>
<evidence type="ECO:0000256" key="1">
    <source>
        <dbReference type="ARBA" id="ARBA00004613"/>
    </source>
</evidence>
<dbReference type="GeneID" id="104746636"/>